<dbReference type="Proteomes" id="UP001153331">
    <property type="component" value="Unassembled WGS sequence"/>
</dbReference>
<dbReference type="EMBL" id="JAPHNI010000266">
    <property type="protein sequence ID" value="KAJ8113235.1"/>
    <property type="molecule type" value="Genomic_DNA"/>
</dbReference>
<proteinExistence type="predicted"/>
<organism evidence="1 2">
    <name type="scientific">Boeremia exigua</name>
    <dbReference type="NCBI Taxonomy" id="749465"/>
    <lineage>
        <taxon>Eukaryota</taxon>
        <taxon>Fungi</taxon>
        <taxon>Dikarya</taxon>
        <taxon>Ascomycota</taxon>
        <taxon>Pezizomycotina</taxon>
        <taxon>Dothideomycetes</taxon>
        <taxon>Pleosporomycetidae</taxon>
        <taxon>Pleosporales</taxon>
        <taxon>Pleosporineae</taxon>
        <taxon>Didymellaceae</taxon>
        <taxon>Boeremia</taxon>
    </lineage>
</organism>
<protein>
    <submittedName>
        <fullName evidence="1">Uncharacterized protein</fullName>
    </submittedName>
</protein>
<sequence length="406" mass="43784">MANQPRLKIALFGLGRLGSIRARIMLYQQPRMELVAACDTKPGADKWAAENLPSSVTFFADPEKCMRESGAQAVLISTATATHAPLICLALDLNLHVMCEKPISMDIATTQEVIAKAATKPHLKFLIPLTRRYDDNFRAAKRLVDSGSLGDIHAVETSSQDKQDESGFFIAFSLQSGGIFVDMGVHDIDVGRFYLNPTAGLTNPKKQVNRVIAMGQRTLYGALAEFEDFDNAWGTVEFANGKIMTSHVGRTTSHGHEGSTRILGTKGHSLIDGVATQFQVELRDEHGVRRAVPPDAFQLYDRSFPNDLAEFANAVLDGTPLSCCPEDAFEAAKITIALQHSMRIGQPVYFDDEGLPILLSYNKASTVSNGANGTAAVNGSNGVKSENGANTIKSNSLNGAKAIEVA</sequence>
<evidence type="ECO:0000313" key="1">
    <source>
        <dbReference type="EMBL" id="KAJ8113235.1"/>
    </source>
</evidence>
<evidence type="ECO:0000313" key="2">
    <source>
        <dbReference type="Proteomes" id="UP001153331"/>
    </source>
</evidence>
<reference evidence="1" key="1">
    <citation type="submission" date="2022-11" db="EMBL/GenBank/DDBJ databases">
        <title>Genome Sequence of Boeremia exigua.</title>
        <authorList>
            <person name="Buettner E."/>
        </authorList>
    </citation>
    <scope>NUCLEOTIDE SEQUENCE</scope>
    <source>
        <strain evidence="1">CU02</strain>
    </source>
</reference>
<name>A0ACC2IDD9_9PLEO</name>
<gene>
    <name evidence="1" type="ORF">OPT61_g4592</name>
</gene>
<accession>A0ACC2IDD9</accession>
<keyword evidence="2" id="KW-1185">Reference proteome</keyword>
<comment type="caution">
    <text evidence="1">The sequence shown here is derived from an EMBL/GenBank/DDBJ whole genome shotgun (WGS) entry which is preliminary data.</text>
</comment>